<gene>
    <name evidence="5" type="primary">trmJ</name>
    <name evidence="7" type="ordered locus">Trad_0868</name>
</gene>
<dbReference type="Proteomes" id="UP000000379">
    <property type="component" value="Chromosome"/>
</dbReference>
<organism evidence="7 8">
    <name type="scientific">Truepera radiovictrix (strain DSM 17093 / CIP 108686 / LMG 22925 / RQ-24)</name>
    <dbReference type="NCBI Taxonomy" id="649638"/>
    <lineage>
        <taxon>Bacteria</taxon>
        <taxon>Thermotogati</taxon>
        <taxon>Deinococcota</taxon>
        <taxon>Deinococci</taxon>
        <taxon>Trueperales</taxon>
        <taxon>Trueperaceae</taxon>
        <taxon>Truepera</taxon>
    </lineage>
</organism>
<dbReference type="AlphaFoldDB" id="D7CUA4"/>
<evidence type="ECO:0000256" key="2">
    <source>
        <dbReference type="ARBA" id="ARBA00022603"/>
    </source>
</evidence>
<accession>D7CUA4</accession>
<comment type="catalytic activity">
    <reaction evidence="5">
        <text>uridine(32) in tRNA + S-adenosyl-L-methionine = 2'-O-methyluridine(32) in tRNA + S-adenosyl-L-homocysteine + H(+)</text>
        <dbReference type="Rhea" id="RHEA:42936"/>
        <dbReference type="Rhea" id="RHEA-COMP:10107"/>
        <dbReference type="Rhea" id="RHEA-COMP:10290"/>
        <dbReference type="ChEBI" id="CHEBI:15378"/>
        <dbReference type="ChEBI" id="CHEBI:57856"/>
        <dbReference type="ChEBI" id="CHEBI:59789"/>
        <dbReference type="ChEBI" id="CHEBI:65315"/>
        <dbReference type="ChEBI" id="CHEBI:74478"/>
        <dbReference type="EC" id="2.1.1.200"/>
    </reaction>
</comment>
<comment type="subunit">
    <text evidence="5">Homodimer.</text>
</comment>
<dbReference type="Gene3D" id="3.40.1280.10">
    <property type="match status" value="1"/>
</dbReference>
<comment type="subcellular location">
    <subcellularLocation>
        <location evidence="5">Cytoplasm</location>
    </subcellularLocation>
</comment>
<dbReference type="eggNOG" id="COG0565">
    <property type="taxonomic scope" value="Bacteria"/>
</dbReference>
<dbReference type="InterPro" id="IPR029028">
    <property type="entry name" value="Alpha/beta_knot_MTases"/>
</dbReference>
<dbReference type="Gene3D" id="1.10.8.590">
    <property type="match status" value="1"/>
</dbReference>
<keyword evidence="8" id="KW-1185">Reference proteome</keyword>
<evidence type="ECO:0000256" key="5">
    <source>
        <dbReference type="RuleBase" id="RU362024"/>
    </source>
</evidence>
<dbReference type="GO" id="GO:0106339">
    <property type="term" value="F:tRNA (cytidine(32)-2'-O)-methyltransferase activity"/>
    <property type="evidence" value="ECO:0007669"/>
    <property type="project" value="RHEA"/>
</dbReference>
<dbReference type="CDD" id="cd18093">
    <property type="entry name" value="SpoU-like_TrmJ"/>
    <property type="match status" value="1"/>
</dbReference>
<dbReference type="InterPro" id="IPR029026">
    <property type="entry name" value="tRNA_m1G_MTases_N"/>
</dbReference>
<comment type="similarity">
    <text evidence="1">Belongs to the class IV-like SAM-binding methyltransferase superfamily. RNA methyltransferase TrmH family.</text>
</comment>
<keyword evidence="5" id="KW-0963">Cytoplasm</keyword>
<dbReference type="STRING" id="649638.Trad_0868"/>
<proteinExistence type="inferred from homology"/>
<dbReference type="NCBIfam" id="TIGR00050">
    <property type="entry name" value="rRNA_methyl_1"/>
    <property type="match status" value="1"/>
</dbReference>
<evidence type="ECO:0000256" key="3">
    <source>
        <dbReference type="ARBA" id="ARBA00022679"/>
    </source>
</evidence>
<evidence type="ECO:0000313" key="7">
    <source>
        <dbReference type="EMBL" id="ADI14002.1"/>
    </source>
</evidence>
<dbReference type="PANTHER" id="PTHR42786">
    <property type="entry name" value="TRNA/RRNA METHYLTRANSFERASE"/>
    <property type="match status" value="1"/>
</dbReference>
<evidence type="ECO:0000256" key="4">
    <source>
        <dbReference type="ARBA" id="ARBA00022691"/>
    </source>
</evidence>
<comment type="function">
    <text evidence="5">Catalyzes the formation of 2'O-methylated cytidine (Cm32) or 2'O-methylated uridine (Um32) at position 32 in tRNA.</text>
</comment>
<evidence type="ECO:0000259" key="6">
    <source>
        <dbReference type="Pfam" id="PF00588"/>
    </source>
</evidence>
<dbReference type="GO" id="GO:0002128">
    <property type="term" value="P:tRNA nucleoside ribose methylation"/>
    <property type="evidence" value="ECO:0007669"/>
    <property type="project" value="TreeGrafter"/>
</dbReference>
<comment type="catalytic activity">
    <reaction evidence="5">
        <text>cytidine(32) in tRNA + S-adenosyl-L-methionine = 2'-O-methylcytidine(32) in tRNA + S-adenosyl-L-homocysteine + H(+)</text>
        <dbReference type="Rhea" id="RHEA:42932"/>
        <dbReference type="Rhea" id="RHEA-COMP:10288"/>
        <dbReference type="Rhea" id="RHEA-COMP:10289"/>
        <dbReference type="ChEBI" id="CHEBI:15378"/>
        <dbReference type="ChEBI" id="CHEBI:57856"/>
        <dbReference type="ChEBI" id="CHEBI:59789"/>
        <dbReference type="ChEBI" id="CHEBI:74495"/>
        <dbReference type="ChEBI" id="CHEBI:82748"/>
        <dbReference type="EC" id="2.1.1.200"/>
    </reaction>
</comment>
<name>D7CUA4_TRURR</name>
<dbReference type="HOGENOM" id="CLU_056931_0_0_0"/>
<dbReference type="GO" id="GO:0005829">
    <property type="term" value="C:cytosol"/>
    <property type="evidence" value="ECO:0007669"/>
    <property type="project" value="TreeGrafter"/>
</dbReference>
<dbReference type="GO" id="GO:0003723">
    <property type="term" value="F:RNA binding"/>
    <property type="evidence" value="ECO:0007669"/>
    <property type="project" value="InterPro"/>
</dbReference>
<dbReference type="SUPFAM" id="SSF75217">
    <property type="entry name" value="alpha/beta knot"/>
    <property type="match status" value="1"/>
</dbReference>
<dbReference type="EC" id="2.1.1.200" evidence="5"/>
<reference evidence="8" key="1">
    <citation type="submission" date="2010-05" db="EMBL/GenBank/DDBJ databases">
        <title>The complete genome of Truepera radiovictris DSM 17093.</title>
        <authorList>
            <consortium name="US DOE Joint Genome Institute (JGI-PGF)"/>
            <person name="Lucas S."/>
            <person name="Copeland A."/>
            <person name="Lapidus A."/>
            <person name="Glavina del Rio T."/>
            <person name="Dalin E."/>
            <person name="Tice H."/>
            <person name="Bruce D."/>
            <person name="Goodwin L."/>
            <person name="Pitluck S."/>
            <person name="Kyrpides N."/>
            <person name="Mavromatis K."/>
            <person name="Ovchinnikova G."/>
            <person name="Munk A.C."/>
            <person name="Detter J.C."/>
            <person name="Han C."/>
            <person name="Tapia R."/>
            <person name="Land M."/>
            <person name="Hauser L."/>
            <person name="Markowitz V."/>
            <person name="Cheng J.-F."/>
            <person name="Hugenholtz P."/>
            <person name="Woyke T."/>
            <person name="Wu D."/>
            <person name="Tindall B."/>
            <person name="Pomrenke H.G."/>
            <person name="Brambilla E."/>
            <person name="Klenk H.-P."/>
            <person name="Eisen J.A."/>
        </authorList>
    </citation>
    <scope>NUCLEOTIDE SEQUENCE [LARGE SCALE GENOMIC DNA]</scope>
    <source>
        <strain evidence="8">DSM 17093 / CIP 108686 / LMG 22925 / RQ-24</strain>
    </source>
</reference>
<keyword evidence="5" id="KW-0819">tRNA processing</keyword>
<keyword evidence="2 5" id="KW-0489">Methyltransferase</keyword>
<feature type="domain" description="tRNA/rRNA methyltransferase SpoU type" evidence="6">
    <location>
        <begin position="14"/>
        <end position="157"/>
    </location>
</feature>
<dbReference type="GO" id="GO:0160206">
    <property type="term" value="F:tRNA (cytidine(32)/uridine(32)-2'-O)-methyltransferase activity"/>
    <property type="evidence" value="ECO:0007669"/>
    <property type="project" value="UniProtKB-EC"/>
</dbReference>
<dbReference type="KEGG" id="tra:Trad_0868"/>
<sequence length="248" mass="27129">MRGTGAYTSGVGALRIVLVRPKDPANVGAAARAMKNFGLGDLHLVAPQRPIGRRAYALASHAQDVLQRAVEHESVAEALKGCTLVLGTTARERREGRMYTPREAAQTLTPEGLAVLFGPEDFGLSNDDLKHCQGYIRIPTAAYASLNLAQAVQLVAYEWFVTSQEQPPPSPPEERAARELLEGMYDHLLKTLHLIGYTDAQRQGSAERLFRAIFDRADLSAREVAALRGLWRQVAWAVTRGSAREQGS</sequence>
<evidence type="ECO:0000256" key="1">
    <source>
        <dbReference type="ARBA" id="ARBA00007228"/>
    </source>
</evidence>
<evidence type="ECO:0000313" key="8">
    <source>
        <dbReference type="Proteomes" id="UP000000379"/>
    </source>
</evidence>
<keyword evidence="4 5" id="KW-0949">S-adenosyl-L-methionine</keyword>
<keyword evidence="3" id="KW-0808">Transferase</keyword>
<reference evidence="7 8" key="2">
    <citation type="journal article" date="2011" name="Stand. Genomic Sci.">
        <title>Complete genome sequence of Truepera radiovictrix type strain (RQ-24).</title>
        <authorList>
            <person name="Ivanova N."/>
            <person name="Rohde C."/>
            <person name="Munk C."/>
            <person name="Nolan M."/>
            <person name="Lucas S."/>
            <person name="Del Rio T.G."/>
            <person name="Tice H."/>
            <person name="Deshpande S."/>
            <person name="Cheng J.F."/>
            <person name="Tapia R."/>
            <person name="Han C."/>
            <person name="Goodwin L."/>
            <person name="Pitluck S."/>
            <person name="Liolios K."/>
            <person name="Mavromatis K."/>
            <person name="Mikhailova N."/>
            <person name="Pati A."/>
            <person name="Chen A."/>
            <person name="Palaniappan K."/>
            <person name="Land M."/>
            <person name="Hauser L."/>
            <person name="Chang Y.J."/>
            <person name="Jeffries C.D."/>
            <person name="Brambilla E."/>
            <person name="Rohde M."/>
            <person name="Goker M."/>
            <person name="Tindall B.J."/>
            <person name="Woyke T."/>
            <person name="Bristow J."/>
            <person name="Eisen J.A."/>
            <person name="Markowitz V."/>
            <person name="Hugenholtz P."/>
            <person name="Kyrpides N.C."/>
            <person name="Klenk H.P."/>
            <person name="Lapidus A."/>
        </authorList>
    </citation>
    <scope>NUCLEOTIDE SEQUENCE [LARGE SCALE GENOMIC DNA]</scope>
    <source>
        <strain evidence="8">DSM 17093 / CIP 108686 / LMG 22925 / RQ-24</strain>
    </source>
</reference>
<dbReference type="PANTHER" id="PTHR42786:SF2">
    <property type="entry name" value="TRNA (CYTIDINE_URIDINE-2'-O-)-METHYLTRANSFERASE TRMJ"/>
    <property type="match status" value="1"/>
</dbReference>
<dbReference type="InterPro" id="IPR004384">
    <property type="entry name" value="RNA_MeTrfase_TrmJ/LasT"/>
</dbReference>
<dbReference type="EMBL" id="CP002049">
    <property type="protein sequence ID" value="ADI14002.1"/>
    <property type="molecule type" value="Genomic_DNA"/>
</dbReference>
<protein>
    <recommendedName>
        <fullName evidence="5">tRNA (cytidine/uridine-2'-O-)-methyltransferase TrmJ</fullName>
        <ecNumber evidence="5">2.1.1.200</ecNumber>
    </recommendedName>
    <alternativeName>
        <fullName evidence="5">tRNA (cytidine(32)/uridine(32)-2'-O)-methyltransferase</fullName>
    </alternativeName>
    <alternativeName>
        <fullName evidence="5">tRNA Cm32/Um32 methyltransferase</fullName>
    </alternativeName>
</protein>
<dbReference type="PIRSF" id="PIRSF004808">
    <property type="entry name" value="LasT"/>
    <property type="match status" value="1"/>
</dbReference>
<dbReference type="Pfam" id="PF00588">
    <property type="entry name" value="SpoU_methylase"/>
    <property type="match status" value="1"/>
</dbReference>
<dbReference type="InterPro" id="IPR001537">
    <property type="entry name" value="SpoU_MeTrfase"/>
</dbReference>